<dbReference type="GO" id="GO:0003677">
    <property type="term" value="F:DNA binding"/>
    <property type="evidence" value="ECO:0007669"/>
    <property type="project" value="InterPro"/>
</dbReference>
<evidence type="ECO:0000313" key="1">
    <source>
        <dbReference type="EMBL" id="KKQ85280.1"/>
    </source>
</evidence>
<name>A0A0G0LBP6_9BACT</name>
<gene>
    <name evidence="1" type="ORF">UT08_C0008G0036</name>
</gene>
<dbReference type="Gene3D" id="1.20.272.10">
    <property type="match status" value="1"/>
</dbReference>
<dbReference type="AlphaFoldDB" id="A0A0G0LBP6"/>
<sequence length="223" mass="26128">MKIIVIHGDNVMQSYNRLQKFIGVSKSRDWEIKRTNSGKLNIKELLDSDSLFQKEKLVIADDIRLFNKNVFNWLKKRSDIDTTLVIYHGGTLNKTFLNSLPKNYKVEEFKLPKLIWSFLESFYPGNARNCLLILHQIVGNESIEFVFSLLAKHMRDVYWAKIDNKSMSYPSWRIEKLQRQAQRYTLDKLKLIINEFADADIKSKTSDSNLSDLLDFITATKLE</sequence>
<dbReference type="EMBL" id="LBVL01000008">
    <property type="protein sequence ID" value="KKQ85280.1"/>
    <property type="molecule type" value="Genomic_DNA"/>
</dbReference>
<evidence type="ECO:0008006" key="3">
    <source>
        <dbReference type="Google" id="ProtNLM"/>
    </source>
</evidence>
<proteinExistence type="predicted"/>
<dbReference type="SUPFAM" id="SSF48019">
    <property type="entry name" value="post-AAA+ oligomerization domain-like"/>
    <property type="match status" value="1"/>
</dbReference>
<evidence type="ECO:0000313" key="2">
    <source>
        <dbReference type="Proteomes" id="UP000034081"/>
    </source>
</evidence>
<organism evidence="1 2">
    <name type="scientific">Candidatus Woesebacteria bacterium GW2011_GWB1_38_8</name>
    <dbReference type="NCBI Taxonomy" id="1618570"/>
    <lineage>
        <taxon>Bacteria</taxon>
        <taxon>Candidatus Woeseibacteriota</taxon>
    </lineage>
</organism>
<accession>A0A0G0LBP6</accession>
<reference evidence="1 2" key="1">
    <citation type="journal article" date="2015" name="Nature">
        <title>rRNA introns, odd ribosomes, and small enigmatic genomes across a large radiation of phyla.</title>
        <authorList>
            <person name="Brown C.T."/>
            <person name="Hug L.A."/>
            <person name="Thomas B.C."/>
            <person name="Sharon I."/>
            <person name="Castelle C.J."/>
            <person name="Singh A."/>
            <person name="Wilkins M.J."/>
            <person name="Williams K.H."/>
            <person name="Banfield J.F."/>
        </authorList>
    </citation>
    <scope>NUCLEOTIDE SEQUENCE [LARGE SCALE GENOMIC DNA]</scope>
</reference>
<dbReference type="GO" id="GO:0006260">
    <property type="term" value="P:DNA replication"/>
    <property type="evidence" value="ECO:0007669"/>
    <property type="project" value="InterPro"/>
</dbReference>
<dbReference type="InterPro" id="IPR008921">
    <property type="entry name" value="DNA_pol3_clamp-load_cplx_C"/>
</dbReference>
<dbReference type="Proteomes" id="UP000034081">
    <property type="component" value="Unassembled WGS sequence"/>
</dbReference>
<protein>
    <recommendedName>
        <fullName evidence="3">DNA polymerase III delta N-terminal domain-containing protein</fullName>
    </recommendedName>
</protein>
<dbReference type="STRING" id="1618570.UT08_C0008G0036"/>
<comment type="caution">
    <text evidence="1">The sequence shown here is derived from an EMBL/GenBank/DDBJ whole genome shotgun (WGS) entry which is preliminary data.</text>
</comment>